<evidence type="ECO:0000313" key="3">
    <source>
        <dbReference type="Proteomes" id="UP000241639"/>
    </source>
</evidence>
<dbReference type="Proteomes" id="UP000241639">
    <property type="component" value="Unassembled WGS sequence"/>
</dbReference>
<evidence type="ECO:0000313" key="2">
    <source>
        <dbReference type="EMBL" id="PTM58752.1"/>
    </source>
</evidence>
<dbReference type="Pfam" id="PF00583">
    <property type="entry name" value="Acetyltransf_1"/>
    <property type="match status" value="1"/>
</dbReference>
<evidence type="ECO:0000259" key="1">
    <source>
        <dbReference type="PROSITE" id="PS51186"/>
    </source>
</evidence>
<comment type="caution">
    <text evidence="2">The sequence shown here is derived from an EMBL/GenBank/DDBJ whole genome shotgun (WGS) entry which is preliminary data.</text>
</comment>
<keyword evidence="3" id="KW-1185">Reference proteome</keyword>
<sequence>MNLDIRDIRKGDIKPIKTIITDTWNAKDFIEDEDIINAAVTMMFISPILNKSTFGRVATLDGKVIGVIFGSRVGEKTSYKLLQDDYTRELLQLLNLNDIERNVFVELTGKTNEAYSKLIRGKENEFQGCLEFFAVSEEARGKKIGTKLFNELISYLRNTKANKIYVYTDTMSSYGFYDHNRFIRLDEEVTVFNLPDGKLENTNFIYEYKL</sequence>
<proteinExistence type="predicted"/>
<dbReference type="OrthoDB" id="2243440at2"/>
<dbReference type="InterPro" id="IPR016181">
    <property type="entry name" value="Acyl_CoA_acyltransferase"/>
</dbReference>
<dbReference type="InterPro" id="IPR000182">
    <property type="entry name" value="GNAT_dom"/>
</dbReference>
<dbReference type="EMBL" id="PZZP01000001">
    <property type="protein sequence ID" value="PTM58752.1"/>
    <property type="molecule type" value="Genomic_DNA"/>
</dbReference>
<dbReference type="RefSeq" id="WP_107725514.1">
    <property type="nucleotide sequence ID" value="NZ_PZZP01000001.1"/>
</dbReference>
<name>A0A2T4ZA33_9BACL</name>
<dbReference type="AlphaFoldDB" id="A0A2T4ZA33"/>
<accession>A0A2T4ZA33</accession>
<protein>
    <submittedName>
        <fullName evidence="2">Acetyltransferase (GNAT) family protein</fullName>
    </submittedName>
</protein>
<gene>
    <name evidence="2" type="ORF">C8J48_1342</name>
</gene>
<dbReference type="GO" id="GO:0016747">
    <property type="term" value="F:acyltransferase activity, transferring groups other than amino-acyl groups"/>
    <property type="evidence" value="ECO:0007669"/>
    <property type="project" value="InterPro"/>
</dbReference>
<reference evidence="2 3" key="1">
    <citation type="submission" date="2018-04" db="EMBL/GenBank/DDBJ databases">
        <title>Genomic Encyclopedia of Archaeal and Bacterial Type Strains, Phase II (KMG-II): from individual species to whole genera.</title>
        <authorList>
            <person name="Goeker M."/>
        </authorList>
    </citation>
    <scope>NUCLEOTIDE SEQUENCE [LARGE SCALE GENOMIC DNA]</scope>
    <source>
        <strain evidence="2 3">DSM 45169</strain>
    </source>
</reference>
<keyword evidence="2" id="KW-0808">Transferase</keyword>
<feature type="domain" description="N-acetyltransferase" evidence="1">
    <location>
        <begin position="3"/>
        <end position="210"/>
    </location>
</feature>
<dbReference type="PROSITE" id="PS51186">
    <property type="entry name" value="GNAT"/>
    <property type="match status" value="1"/>
</dbReference>
<dbReference type="CDD" id="cd04301">
    <property type="entry name" value="NAT_SF"/>
    <property type="match status" value="1"/>
</dbReference>
<organism evidence="2 3">
    <name type="scientific">Desmospora activa DSM 45169</name>
    <dbReference type="NCBI Taxonomy" id="1121389"/>
    <lineage>
        <taxon>Bacteria</taxon>
        <taxon>Bacillati</taxon>
        <taxon>Bacillota</taxon>
        <taxon>Bacilli</taxon>
        <taxon>Bacillales</taxon>
        <taxon>Thermoactinomycetaceae</taxon>
        <taxon>Desmospora</taxon>
    </lineage>
</organism>
<dbReference type="Gene3D" id="3.40.630.30">
    <property type="match status" value="1"/>
</dbReference>
<dbReference type="SUPFAM" id="SSF55729">
    <property type="entry name" value="Acyl-CoA N-acyltransferases (Nat)"/>
    <property type="match status" value="1"/>
</dbReference>